<reference evidence="1 2" key="1">
    <citation type="submission" date="2018-08" db="EMBL/GenBank/DDBJ databases">
        <title>A genome reference for cultivated species of the human gut microbiota.</title>
        <authorList>
            <person name="Zou Y."/>
            <person name="Xue W."/>
            <person name="Luo G."/>
        </authorList>
    </citation>
    <scope>NUCLEOTIDE SEQUENCE [LARGE SCALE GENOMIC DNA]</scope>
    <source>
        <strain evidence="1 2">AF17-20</strain>
    </source>
</reference>
<evidence type="ECO:0000313" key="1">
    <source>
        <dbReference type="EMBL" id="RGU36161.1"/>
    </source>
</evidence>
<comment type="caution">
    <text evidence="1">The sequence shown here is derived from an EMBL/GenBank/DDBJ whole genome shotgun (WGS) entry which is preliminary data.</text>
</comment>
<dbReference type="InterPro" id="IPR018534">
    <property type="entry name" value="Tet_reg_excision_RteC"/>
</dbReference>
<dbReference type="AlphaFoldDB" id="A0A412SEX7"/>
<name>A0A412SEX7_BACUN</name>
<sequence>MKDKIKNIAEKLEHQIRMHELDLNDRIKDIPQIILLLEQGFSELKEIVSFYKFKSEMDEIFFFKIIKPKFFSKLIYYRKVYNIEMMRPNGQDCVLKNYFINELNQLENFYNKNIDFYKYYRSGSTHLDKYFFLRGKQDIQMTMETFYFERDPNFSTICDFKVAKIVANEMLRIYLNEEIAKIDEQQTTQSSGFPKTKITWTRTKTDLVELIYAVCEADCFNFGKANLKQIVSYFENIFNVDLGNPYHTYIEIRERANRTQFLNELKEILIRKMNDNDNK</sequence>
<protein>
    <recommendedName>
        <fullName evidence="3">RteC protein</fullName>
    </recommendedName>
</protein>
<dbReference type="RefSeq" id="WP_117707122.1">
    <property type="nucleotide sequence ID" value="NZ_JAHOJB010000025.1"/>
</dbReference>
<dbReference type="Proteomes" id="UP000284022">
    <property type="component" value="Unassembled WGS sequence"/>
</dbReference>
<evidence type="ECO:0000313" key="2">
    <source>
        <dbReference type="Proteomes" id="UP000284022"/>
    </source>
</evidence>
<organism evidence="1 2">
    <name type="scientific">Bacteroides uniformis</name>
    <dbReference type="NCBI Taxonomy" id="820"/>
    <lineage>
        <taxon>Bacteria</taxon>
        <taxon>Pseudomonadati</taxon>
        <taxon>Bacteroidota</taxon>
        <taxon>Bacteroidia</taxon>
        <taxon>Bacteroidales</taxon>
        <taxon>Bacteroidaceae</taxon>
        <taxon>Bacteroides</taxon>
    </lineage>
</organism>
<dbReference type="EMBL" id="QRXV01000022">
    <property type="protein sequence ID" value="RGU36161.1"/>
    <property type="molecule type" value="Genomic_DNA"/>
</dbReference>
<accession>A0A412SEX7</accession>
<proteinExistence type="predicted"/>
<dbReference type="Pfam" id="PF09357">
    <property type="entry name" value="RteC"/>
    <property type="match status" value="1"/>
</dbReference>
<gene>
    <name evidence="1" type="ORF">DWW83_17970</name>
</gene>
<evidence type="ECO:0008006" key="3">
    <source>
        <dbReference type="Google" id="ProtNLM"/>
    </source>
</evidence>